<dbReference type="SUPFAM" id="SSF47699">
    <property type="entry name" value="Bifunctional inhibitor/lipid-transfer protein/seed storage 2S albumin"/>
    <property type="match status" value="1"/>
</dbReference>
<feature type="signal peptide" evidence="1">
    <location>
        <begin position="1"/>
        <end position="27"/>
    </location>
</feature>
<sequence length="115" mass="12390">MAHTNKVRAAAAVATVVLFLAVTMAEAQSMPPMPKLNPVCALANLPDIIQLCYVNFDLKPSEKCCDDLKSASSTQVTCLCDNFLARSSNTSVTQARYDIVHQSCGVFEKFACKGT</sequence>
<gene>
    <name evidence="3" type="ORF">CARUB_v10006332mg</name>
</gene>
<dbReference type="AlphaFoldDB" id="R0H350"/>
<dbReference type="OrthoDB" id="1111683at2759"/>
<reference evidence="4" key="1">
    <citation type="journal article" date="2013" name="Nat. Genet.">
        <title>The Capsella rubella genome and the genomic consequences of rapid mating system evolution.</title>
        <authorList>
            <person name="Slotte T."/>
            <person name="Hazzouri K.M."/>
            <person name="Agren J.A."/>
            <person name="Koenig D."/>
            <person name="Maumus F."/>
            <person name="Guo Y.L."/>
            <person name="Steige K."/>
            <person name="Platts A.E."/>
            <person name="Escobar J.S."/>
            <person name="Newman L.K."/>
            <person name="Wang W."/>
            <person name="Mandakova T."/>
            <person name="Vello E."/>
            <person name="Smith L.M."/>
            <person name="Henz S.R."/>
            <person name="Steffen J."/>
            <person name="Takuno S."/>
            <person name="Brandvain Y."/>
            <person name="Coop G."/>
            <person name="Andolfatto P."/>
            <person name="Hu T.T."/>
            <person name="Blanchette M."/>
            <person name="Clark R.M."/>
            <person name="Quesneville H."/>
            <person name="Nordborg M."/>
            <person name="Gaut B.S."/>
            <person name="Lysak M.A."/>
            <person name="Jenkins J."/>
            <person name="Grimwood J."/>
            <person name="Chapman J."/>
            <person name="Prochnik S."/>
            <person name="Shu S."/>
            <person name="Rokhsar D."/>
            <person name="Schmutz J."/>
            <person name="Weigel D."/>
            <person name="Wright S.I."/>
        </authorList>
    </citation>
    <scope>NUCLEOTIDE SEQUENCE [LARGE SCALE GENOMIC DNA]</scope>
    <source>
        <strain evidence="4">cv. Monte Gargano</strain>
    </source>
</reference>
<keyword evidence="1" id="KW-0732">Signal</keyword>
<evidence type="ECO:0000313" key="3">
    <source>
        <dbReference type="EMBL" id="EOA17923.1"/>
    </source>
</evidence>
<accession>R0H350</accession>
<evidence type="ECO:0000256" key="1">
    <source>
        <dbReference type="SAM" id="SignalP"/>
    </source>
</evidence>
<dbReference type="Pfam" id="PF14368">
    <property type="entry name" value="LTP_2"/>
    <property type="match status" value="1"/>
</dbReference>
<feature type="chain" id="PRO_5004342337" description="Bifunctional inhibitor/plant lipid transfer protein/seed storage helical domain-containing protein" evidence="1">
    <location>
        <begin position="28"/>
        <end position="115"/>
    </location>
</feature>
<proteinExistence type="predicted"/>
<name>R0H350_9BRAS</name>
<evidence type="ECO:0000259" key="2">
    <source>
        <dbReference type="Pfam" id="PF14368"/>
    </source>
</evidence>
<keyword evidence="4" id="KW-1185">Reference proteome</keyword>
<dbReference type="Proteomes" id="UP000029121">
    <property type="component" value="Unassembled WGS sequence"/>
</dbReference>
<protein>
    <recommendedName>
        <fullName evidence="2">Bifunctional inhibitor/plant lipid transfer protein/seed storage helical domain-containing protein</fullName>
    </recommendedName>
</protein>
<feature type="domain" description="Bifunctional inhibitor/plant lipid transfer protein/seed storage helical" evidence="2">
    <location>
        <begin position="20"/>
        <end position="111"/>
    </location>
</feature>
<dbReference type="EMBL" id="KB870811">
    <property type="protein sequence ID" value="EOA17923.1"/>
    <property type="molecule type" value="Genomic_DNA"/>
</dbReference>
<evidence type="ECO:0000313" key="4">
    <source>
        <dbReference type="Proteomes" id="UP000029121"/>
    </source>
</evidence>
<dbReference type="InterPro" id="IPR016140">
    <property type="entry name" value="Bifunc_inhib/LTP/seed_store"/>
</dbReference>
<dbReference type="InterPro" id="IPR036312">
    <property type="entry name" value="Bifun_inhib/LTP/seed_sf"/>
</dbReference>
<dbReference type="KEGG" id="crb:17879825"/>
<organism evidence="3 4">
    <name type="scientific">Capsella rubella</name>
    <dbReference type="NCBI Taxonomy" id="81985"/>
    <lineage>
        <taxon>Eukaryota</taxon>
        <taxon>Viridiplantae</taxon>
        <taxon>Streptophyta</taxon>
        <taxon>Embryophyta</taxon>
        <taxon>Tracheophyta</taxon>
        <taxon>Spermatophyta</taxon>
        <taxon>Magnoliopsida</taxon>
        <taxon>eudicotyledons</taxon>
        <taxon>Gunneridae</taxon>
        <taxon>Pentapetalae</taxon>
        <taxon>rosids</taxon>
        <taxon>malvids</taxon>
        <taxon>Brassicales</taxon>
        <taxon>Brassicaceae</taxon>
        <taxon>Camelineae</taxon>
        <taxon>Capsella</taxon>
    </lineage>
</organism>